<protein>
    <submittedName>
        <fullName evidence="8">Zinc-binding dehydrogenase</fullName>
    </submittedName>
</protein>
<dbReference type="SUPFAM" id="SSF51735">
    <property type="entry name" value="NAD(P)-binding Rossmann-fold domains"/>
    <property type="match status" value="1"/>
</dbReference>
<evidence type="ECO:0000256" key="5">
    <source>
        <dbReference type="ARBA" id="ARBA00023002"/>
    </source>
</evidence>
<evidence type="ECO:0000259" key="7">
    <source>
        <dbReference type="Pfam" id="PF08240"/>
    </source>
</evidence>
<evidence type="ECO:0000256" key="3">
    <source>
        <dbReference type="ARBA" id="ARBA00022723"/>
    </source>
</evidence>
<dbReference type="PANTHER" id="PTHR43161:SF9">
    <property type="entry name" value="SORBITOL DEHYDROGENASE"/>
    <property type="match status" value="1"/>
</dbReference>
<evidence type="ECO:0000259" key="6">
    <source>
        <dbReference type="Pfam" id="PF00107"/>
    </source>
</evidence>
<dbReference type="Pfam" id="PF00107">
    <property type="entry name" value="ADH_zinc_N"/>
    <property type="match status" value="1"/>
</dbReference>
<proteinExistence type="inferred from homology"/>
<comment type="similarity">
    <text evidence="2">Belongs to the zinc-containing alcohol dehydrogenase family.</text>
</comment>
<organism evidence="8 9">
    <name type="scientific">Microbacterium capsulatum</name>
    <dbReference type="NCBI Taxonomy" id="3041921"/>
    <lineage>
        <taxon>Bacteria</taxon>
        <taxon>Bacillati</taxon>
        <taxon>Actinomycetota</taxon>
        <taxon>Actinomycetes</taxon>
        <taxon>Micrococcales</taxon>
        <taxon>Microbacteriaceae</taxon>
        <taxon>Microbacterium</taxon>
    </lineage>
</organism>
<reference evidence="8 9" key="1">
    <citation type="submission" date="2023-08" db="EMBL/GenBank/DDBJ databases">
        <title>Microbacterium sp. nov., isolated from a waste landfill.</title>
        <authorList>
            <person name="Wen W."/>
        </authorList>
    </citation>
    <scope>NUCLEOTIDE SEQUENCE [LARGE SCALE GENOMIC DNA]</scope>
    <source>
        <strain evidence="8 9">ASV81</strain>
    </source>
</reference>
<dbReference type="SUPFAM" id="SSF50129">
    <property type="entry name" value="GroES-like"/>
    <property type="match status" value="1"/>
</dbReference>
<feature type="domain" description="Alcohol dehydrogenase-like N-terminal" evidence="7">
    <location>
        <begin position="24"/>
        <end position="143"/>
    </location>
</feature>
<comment type="caution">
    <text evidence="8">The sequence shown here is derived from an EMBL/GenBank/DDBJ whole genome shotgun (WGS) entry which is preliminary data.</text>
</comment>
<dbReference type="Gene3D" id="3.40.50.720">
    <property type="entry name" value="NAD(P)-binding Rossmann-like Domain"/>
    <property type="match status" value="1"/>
</dbReference>
<evidence type="ECO:0000313" key="9">
    <source>
        <dbReference type="Proteomes" id="UP001230289"/>
    </source>
</evidence>
<dbReference type="Pfam" id="PF08240">
    <property type="entry name" value="ADH_N"/>
    <property type="match status" value="1"/>
</dbReference>
<keyword evidence="4" id="KW-0862">Zinc</keyword>
<dbReference type="RefSeq" id="WP_308488443.1">
    <property type="nucleotide sequence ID" value="NZ_JAVFCB010000003.1"/>
</dbReference>
<evidence type="ECO:0000256" key="4">
    <source>
        <dbReference type="ARBA" id="ARBA00022833"/>
    </source>
</evidence>
<sequence length="344" mass="34789">MLAATLTGVGAIELTTRARPLRVPGQALIRVEAVGLCGSDLSYFSKGANGDFVVRAPLILGHEVTGTVVELDADPTPASLRVGTRVAVHPAWPSPGPGEDAVSARWRDEPASFLGSASTSPHTDGGLQEYLSVRTEQLRVLPDRLPLRAAVLAEPTAVVLHALSRAGDVRGKDALICGAGPIGLLGLLALRAAGAGRITVSDVRPAALALAQELGADAAVDVSRDSVAVSADLALEASGVPAALEAAVAAARAGGTIVQLGMLPRDPRPVALSGIVTKELSVVGSHRFAGELDAALALLEAMPEAAEIVRTVVPLRHVAAAFAAVADAAIVGKVVVAVADGELA</sequence>
<dbReference type="InterPro" id="IPR036291">
    <property type="entry name" value="NAD(P)-bd_dom_sf"/>
</dbReference>
<dbReference type="InterPro" id="IPR011032">
    <property type="entry name" value="GroES-like_sf"/>
</dbReference>
<keyword evidence="3" id="KW-0479">Metal-binding</keyword>
<dbReference type="Gene3D" id="3.90.180.10">
    <property type="entry name" value="Medium-chain alcohol dehydrogenases, catalytic domain"/>
    <property type="match status" value="1"/>
</dbReference>
<dbReference type="EMBL" id="JAVFCB010000003">
    <property type="protein sequence ID" value="MDQ4213499.1"/>
    <property type="molecule type" value="Genomic_DNA"/>
</dbReference>
<evidence type="ECO:0000313" key="8">
    <source>
        <dbReference type="EMBL" id="MDQ4213499.1"/>
    </source>
</evidence>
<dbReference type="InterPro" id="IPR013154">
    <property type="entry name" value="ADH-like_N"/>
</dbReference>
<feature type="domain" description="Alcohol dehydrogenase-like C-terminal" evidence="6">
    <location>
        <begin position="181"/>
        <end position="300"/>
    </location>
</feature>
<comment type="cofactor">
    <cofactor evidence="1">
        <name>Zn(2+)</name>
        <dbReference type="ChEBI" id="CHEBI:29105"/>
    </cofactor>
</comment>
<name>A0ABU0XFM0_9MICO</name>
<evidence type="ECO:0000256" key="2">
    <source>
        <dbReference type="ARBA" id="ARBA00008072"/>
    </source>
</evidence>
<keyword evidence="5" id="KW-0560">Oxidoreductase</keyword>
<gene>
    <name evidence="8" type="ORF">RBR11_06180</name>
</gene>
<dbReference type="PANTHER" id="PTHR43161">
    <property type="entry name" value="SORBITOL DEHYDROGENASE"/>
    <property type="match status" value="1"/>
</dbReference>
<keyword evidence="9" id="KW-1185">Reference proteome</keyword>
<dbReference type="InterPro" id="IPR013149">
    <property type="entry name" value="ADH-like_C"/>
</dbReference>
<accession>A0ABU0XFM0</accession>
<evidence type="ECO:0000256" key="1">
    <source>
        <dbReference type="ARBA" id="ARBA00001947"/>
    </source>
</evidence>
<dbReference type="Proteomes" id="UP001230289">
    <property type="component" value="Unassembled WGS sequence"/>
</dbReference>